<dbReference type="Proteomes" id="UP000274843">
    <property type="component" value="Unassembled WGS sequence"/>
</dbReference>
<dbReference type="GO" id="GO:0070967">
    <property type="term" value="F:coenzyme F420 binding"/>
    <property type="evidence" value="ECO:0007669"/>
    <property type="project" value="TreeGrafter"/>
</dbReference>
<accession>A0A3N2GQ19</accession>
<dbReference type="InterPro" id="IPR052019">
    <property type="entry name" value="F420H2_bilvrd_red/Heme_oxyg"/>
</dbReference>
<evidence type="ECO:0000259" key="2">
    <source>
        <dbReference type="Pfam" id="PF01243"/>
    </source>
</evidence>
<dbReference type="Gene3D" id="2.30.110.10">
    <property type="entry name" value="Electron Transport, Fmn-binding Protein, Chain A"/>
    <property type="match status" value="1"/>
</dbReference>
<keyword evidence="4" id="KW-1185">Reference proteome</keyword>
<dbReference type="AlphaFoldDB" id="A0A3N2GQ19"/>
<dbReference type="GO" id="GO:0005829">
    <property type="term" value="C:cytosol"/>
    <property type="evidence" value="ECO:0007669"/>
    <property type="project" value="TreeGrafter"/>
</dbReference>
<dbReference type="InterPro" id="IPR011576">
    <property type="entry name" value="Pyridox_Oxase_N"/>
</dbReference>
<dbReference type="RefSeq" id="WP_123682850.1">
    <property type="nucleotide sequence ID" value="NZ_RKHY01000001.1"/>
</dbReference>
<dbReference type="GO" id="GO:0016627">
    <property type="term" value="F:oxidoreductase activity, acting on the CH-CH group of donors"/>
    <property type="evidence" value="ECO:0007669"/>
    <property type="project" value="TreeGrafter"/>
</dbReference>
<dbReference type="PANTHER" id="PTHR35176">
    <property type="entry name" value="HEME OXYGENASE HI_0854-RELATED"/>
    <property type="match status" value="1"/>
</dbReference>
<evidence type="ECO:0000313" key="3">
    <source>
        <dbReference type="EMBL" id="ROS38480.1"/>
    </source>
</evidence>
<dbReference type="InterPro" id="IPR019920">
    <property type="entry name" value="F420-binding_dom_put"/>
</dbReference>
<dbReference type="NCBIfam" id="TIGR03618">
    <property type="entry name" value="Rv1155_F420"/>
    <property type="match status" value="1"/>
</dbReference>
<gene>
    <name evidence="3" type="ORF">EDD35_0758</name>
</gene>
<dbReference type="GeneID" id="301842228"/>
<keyword evidence="1" id="KW-0560">Oxidoreductase</keyword>
<evidence type="ECO:0000313" key="4">
    <source>
        <dbReference type="Proteomes" id="UP000274843"/>
    </source>
</evidence>
<proteinExistence type="predicted"/>
<evidence type="ECO:0000256" key="1">
    <source>
        <dbReference type="ARBA" id="ARBA00023002"/>
    </source>
</evidence>
<dbReference type="EMBL" id="RKHY01000001">
    <property type="protein sequence ID" value="ROS38480.1"/>
    <property type="molecule type" value="Genomic_DNA"/>
</dbReference>
<protein>
    <submittedName>
        <fullName evidence="3">PPOX class probable F420-dependent enzyme</fullName>
    </submittedName>
</protein>
<sequence length="148" mass="16398">MPELTAECRSMIEGRNFAYLGTIRSDGSAAVTPVWVDLIDDHVVVNGAAGRAWTKHLLADPRVTVCVTSLLNPYQCVTINGRVVAHESDDNAEHFAKLVTKYRGGRSLSKLLPDGQQRVIFKIAVDRFGYRTEDPPEETRDLVSASRK</sequence>
<comment type="caution">
    <text evidence="3">The sequence shown here is derived from an EMBL/GenBank/DDBJ whole genome shotgun (WGS) entry which is preliminary data.</text>
</comment>
<dbReference type="PANTHER" id="PTHR35176:SF6">
    <property type="entry name" value="HEME OXYGENASE HI_0854-RELATED"/>
    <property type="match status" value="1"/>
</dbReference>
<dbReference type="Pfam" id="PF01243">
    <property type="entry name" value="PNPOx_N"/>
    <property type="match status" value="1"/>
</dbReference>
<dbReference type="InterPro" id="IPR012349">
    <property type="entry name" value="Split_barrel_FMN-bd"/>
</dbReference>
<name>A0A3N2GQ19_9PSEU</name>
<dbReference type="SUPFAM" id="SSF50475">
    <property type="entry name" value="FMN-binding split barrel"/>
    <property type="match status" value="1"/>
</dbReference>
<feature type="domain" description="Pyridoxamine 5'-phosphate oxidase N-terminal" evidence="2">
    <location>
        <begin position="4"/>
        <end position="129"/>
    </location>
</feature>
<organism evidence="3 4">
    <name type="scientific">Amycolatopsis thermoflava</name>
    <dbReference type="NCBI Taxonomy" id="84480"/>
    <lineage>
        <taxon>Bacteria</taxon>
        <taxon>Bacillati</taxon>
        <taxon>Actinomycetota</taxon>
        <taxon>Actinomycetes</taxon>
        <taxon>Pseudonocardiales</taxon>
        <taxon>Pseudonocardiaceae</taxon>
        <taxon>Amycolatopsis</taxon>
        <taxon>Amycolatopsis methanolica group</taxon>
    </lineage>
</organism>
<reference evidence="3 4" key="1">
    <citation type="submission" date="2018-11" db="EMBL/GenBank/DDBJ databases">
        <title>Sequencing the genomes of 1000 actinobacteria strains.</title>
        <authorList>
            <person name="Klenk H.-P."/>
        </authorList>
    </citation>
    <scope>NUCLEOTIDE SEQUENCE [LARGE SCALE GENOMIC DNA]</scope>
    <source>
        <strain evidence="3 4">DSM 44348</strain>
    </source>
</reference>